<proteinExistence type="predicted"/>
<protein>
    <submittedName>
        <fullName evidence="2">Uncharacterized protein</fullName>
    </submittedName>
</protein>
<reference evidence="2" key="1">
    <citation type="submission" date="2014-11" db="EMBL/GenBank/DDBJ databases">
        <authorList>
            <person name="Amaro Gonzalez C."/>
        </authorList>
    </citation>
    <scope>NUCLEOTIDE SEQUENCE</scope>
</reference>
<name>A0A0E9WI06_ANGAN</name>
<reference evidence="2" key="2">
    <citation type="journal article" date="2015" name="Fish Shellfish Immunol.">
        <title>Early steps in the European eel (Anguilla anguilla)-Vibrio vulnificus interaction in the gills: Role of the RtxA13 toxin.</title>
        <authorList>
            <person name="Callol A."/>
            <person name="Pajuelo D."/>
            <person name="Ebbesson L."/>
            <person name="Teles M."/>
            <person name="MacKenzie S."/>
            <person name="Amaro C."/>
        </authorList>
    </citation>
    <scope>NUCLEOTIDE SEQUENCE</scope>
</reference>
<keyword evidence="1" id="KW-0812">Transmembrane</keyword>
<feature type="transmembrane region" description="Helical" evidence="1">
    <location>
        <begin position="12"/>
        <end position="32"/>
    </location>
</feature>
<dbReference type="EMBL" id="GBXM01018671">
    <property type="protein sequence ID" value="JAH89906.1"/>
    <property type="molecule type" value="Transcribed_RNA"/>
</dbReference>
<accession>A0A0E9WI06</accession>
<sequence>MEHFPSINISENVIYVEIYILFKFYPSAQLYISYNRNFHLGNILLVFNIIIAPVCALSIDEPSC</sequence>
<evidence type="ECO:0000313" key="2">
    <source>
        <dbReference type="EMBL" id="JAH89906.1"/>
    </source>
</evidence>
<keyword evidence="1" id="KW-0472">Membrane</keyword>
<keyword evidence="1" id="KW-1133">Transmembrane helix</keyword>
<organism evidence="2">
    <name type="scientific">Anguilla anguilla</name>
    <name type="common">European freshwater eel</name>
    <name type="synonym">Muraena anguilla</name>
    <dbReference type="NCBI Taxonomy" id="7936"/>
    <lineage>
        <taxon>Eukaryota</taxon>
        <taxon>Metazoa</taxon>
        <taxon>Chordata</taxon>
        <taxon>Craniata</taxon>
        <taxon>Vertebrata</taxon>
        <taxon>Euteleostomi</taxon>
        <taxon>Actinopterygii</taxon>
        <taxon>Neopterygii</taxon>
        <taxon>Teleostei</taxon>
        <taxon>Anguilliformes</taxon>
        <taxon>Anguillidae</taxon>
        <taxon>Anguilla</taxon>
    </lineage>
</organism>
<evidence type="ECO:0000256" key="1">
    <source>
        <dbReference type="SAM" id="Phobius"/>
    </source>
</evidence>
<feature type="transmembrane region" description="Helical" evidence="1">
    <location>
        <begin position="38"/>
        <end position="59"/>
    </location>
</feature>
<dbReference type="AlphaFoldDB" id="A0A0E9WI06"/>